<dbReference type="InterPro" id="IPR007692">
    <property type="entry name" value="DNA_helicase_DnaB"/>
</dbReference>
<dbReference type="Gene3D" id="3.40.50.300">
    <property type="entry name" value="P-loop containing nucleotide triphosphate hydrolases"/>
    <property type="match status" value="1"/>
</dbReference>
<evidence type="ECO:0000256" key="5">
    <source>
        <dbReference type="ARBA" id="ARBA00022801"/>
    </source>
</evidence>
<dbReference type="GO" id="GO:1990077">
    <property type="term" value="C:primosome complex"/>
    <property type="evidence" value="ECO:0007669"/>
    <property type="project" value="UniProtKB-KW"/>
</dbReference>
<comment type="catalytic activity">
    <reaction evidence="11">
        <text>ATP + H2O = ADP + phosphate + H(+)</text>
        <dbReference type="Rhea" id="RHEA:13065"/>
        <dbReference type="ChEBI" id="CHEBI:15377"/>
        <dbReference type="ChEBI" id="CHEBI:15378"/>
        <dbReference type="ChEBI" id="CHEBI:30616"/>
        <dbReference type="ChEBI" id="CHEBI:43474"/>
        <dbReference type="ChEBI" id="CHEBI:456216"/>
        <dbReference type="EC" id="5.6.2.3"/>
    </reaction>
</comment>
<dbReference type="GO" id="GO:0016887">
    <property type="term" value="F:ATP hydrolysis activity"/>
    <property type="evidence" value="ECO:0007669"/>
    <property type="project" value="RHEA"/>
</dbReference>
<dbReference type="EC" id="5.6.2.3" evidence="10"/>
<dbReference type="SUPFAM" id="SSF52540">
    <property type="entry name" value="P-loop containing nucleoside triphosphate hydrolases"/>
    <property type="match status" value="1"/>
</dbReference>
<dbReference type="Pfam" id="PF03796">
    <property type="entry name" value="DnaB_C"/>
    <property type="match status" value="1"/>
</dbReference>
<keyword evidence="4" id="KW-0547">Nucleotide-binding</keyword>
<keyword evidence="5 13" id="KW-0378">Hydrolase</keyword>
<evidence type="ECO:0000313" key="13">
    <source>
        <dbReference type="EMBL" id="CUV01940.1"/>
    </source>
</evidence>
<evidence type="ECO:0000256" key="2">
    <source>
        <dbReference type="ARBA" id="ARBA00022515"/>
    </source>
</evidence>
<protein>
    <recommendedName>
        <fullName evidence="10">DNA 5'-3' helicase</fullName>
        <ecNumber evidence="10">5.6.2.3</ecNumber>
    </recommendedName>
</protein>
<dbReference type="Pfam" id="PF00772">
    <property type="entry name" value="DnaB"/>
    <property type="match status" value="1"/>
</dbReference>
<dbReference type="NCBIfam" id="TIGR00665">
    <property type="entry name" value="DnaB"/>
    <property type="match status" value="1"/>
</dbReference>
<dbReference type="PROSITE" id="PS51199">
    <property type="entry name" value="SF4_HELICASE"/>
    <property type="match status" value="1"/>
</dbReference>
<dbReference type="GO" id="GO:0043139">
    <property type="term" value="F:5'-3' DNA helicase activity"/>
    <property type="evidence" value="ECO:0007669"/>
    <property type="project" value="UniProtKB-EC"/>
</dbReference>
<evidence type="ECO:0000256" key="1">
    <source>
        <dbReference type="ARBA" id="ARBA00008428"/>
    </source>
</evidence>
<dbReference type="SUPFAM" id="SSF48024">
    <property type="entry name" value="N-terminal domain of DnaB helicase"/>
    <property type="match status" value="1"/>
</dbReference>
<dbReference type="AlphaFoldDB" id="A0A160VBK3"/>
<accession>A0A160VBK3</accession>
<dbReference type="PANTHER" id="PTHR30153:SF2">
    <property type="entry name" value="REPLICATIVE DNA HELICASE"/>
    <property type="match status" value="1"/>
</dbReference>
<dbReference type="InterPro" id="IPR027417">
    <property type="entry name" value="P-loop_NTPase"/>
</dbReference>
<dbReference type="EMBL" id="FAXA01000153">
    <property type="protein sequence ID" value="CUV01940.1"/>
    <property type="molecule type" value="Genomic_DNA"/>
</dbReference>
<keyword evidence="6 13" id="KW-0347">Helicase</keyword>
<keyword evidence="3" id="KW-0235">DNA replication</keyword>
<evidence type="ECO:0000256" key="8">
    <source>
        <dbReference type="ARBA" id="ARBA00023125"/>
    </source>
</evidence>
<proteinExistence type="inferred from homology"/>
<evidence type="ECO:0000259" key="12">
    <source>
        <dbReference type="PROSITE" id="PS51199"/>
    </source>
</evidence>
<dbReference type="PANTHER" id="PTHR30153">
    <property type="entry name" value="REPLICATIVE DNA HELICASE DNAB"/>
    <property type="match status" value="1"/>
</dbReference>
<keyword evidence="7" id="KW-0067">ATP-binding</keyword>
<dbReference type="GO" id="GO:0006269">
    <property type="term" value="P:DNA replication, synthesis of primer"/>
    <property type="evidence" value="ECO:0007669"/>
    <property type="project" value="UniProtKB-KW"/>
</dbReference>
<evidence type="ECO:0000256" key="7">
    <source>
        <dbReference type="ARBA" id="ARBA00022840"/>
    </source>
</evidence>
<dbReference type="GO" id="GO:0003677">
    <property type="term" value="F:DNA binding"/>
    <property type="evidence" value="ECO:0007669"/>
    <property type="project" value="UniProtKB-KW"/>
</dbReference>
<dbReference type="CDD" id="cd00984">
    <property type="entry name" value="DnaB_C"/>
    <property type="match status" value="1"/>
</dbReference>
<gene>
    <name evidence="13" type="ORF">MGWOODY_Clf1780</name>
</gene>
<organism evidence="13">
    <name type="scientific">hydrothermal vent metagenome</name>
    <dbReference type="NCBI Taxonomy" id="652676"/>
    <lineage>
        <taxon>unclassified sequences</taxon>
        <taxon>metagenomes</taxon>
        <taxon>ecological metagenomes</taxon>
    </lineage>
</organism>
<dbReference type="InterPro" id="IPR036185">
    <property type="entry name" value="DNA_heli_DnaB-like_N_sf"/>
</dbReference>
<keyword evidence="8" id="KW-0238">DNA-binding</keyword>
<dbReference type="InterPro" id="IPR007693">
    <property type="entry name" value="DNA_helicase_DnaB-like_N"/>
</dbReference>
<keyword evidence="9" id="KW-0413">Isomerase</keyword>
<keyword evidence="2" id="KW-0639">Primosome</keyword>
<evidence type="ECO:0000256" key="3">
    <source>
        <dbReference type="ARBA" id="ARBA00022705"/>
    </source>
</evidence>
<evidence type="ECO:0000256" key="9">
    <source>
        <dbReference type="ARBA" id="ARBA00023235"/>
    </source>
</evidence>
<reference evidence="13" key="1">
    <citation type="submission" date="2015-10" db="EMBL/GenBank/DDBJ databases">
        <authorList>
            <person name="Gilbert D.G."/>
        </authorList>
    </citation>
    <scope>NUCLEOTIDE SEQUENCE</scope>
</reference>
<evidence type="ECO:0000256" key="10">
    <source>
        <dbReference type="ARBA" id="ARBA00044969"/>
    </source>
</evidence>
<dbReference type="InterPro" id="IPR007694">
    <property type="entry name" value="DNA_helicase_DnaB-like_C"/>
</dbReference>
<evidence type="ECO:0000256" key="6">
    <source>
        <dbReference type="ARBA" id="ARBA00022806"/>
    </source>
</evidence>
<dbReference type="InterPro" id="IPR016136">
    <property type="entry name" value="DNA_helicase_N/primase_C"/>
</dbReference>
<sequence length="454" mass="50866">MYAEKLLPHDLEAEEAVVGSVLIDGDCFSRVAPYIKADDFYRERNQLCFAACEALFQRDEAIDQVTLARELSRASQLETVGGMAYLSHLISVTPTSAHSEHYANVVARTATMRKLIDVASRISAMGYQDTDDVDATLRQAEDALFTIRGPDSQRGFIPLRQIFDQYLEDQAAFADPIADNTGPVMTGYSELDELLGGIQRSDLVILGARPSLGKSTLALNICVNAAKNGSSVGIFSLEMSRDQLAMRILSAEAEIDSHRLRLNLYTEAQGQRITDAIGRLSDLPLYIDDTPFHSMIEMRSKSRRLSLEHGLDLLVVDYLQLIQGRSGRNDNRVQEISEISRSLKILARDLDIALVTCSQLSRGVEQRPSHRPMLSDLRDSGSIEQDADVVMFLHREDLYSDEESWTQQNPGRSYPRNIADLIVSKHRNGPTGEISLFFRDNWVRFDSLSRVDDF</sequence>
<dbReference type="GO" id="GO:0005524">
    <property type="term" value="F:ATP binding"/>
    <property type="evidence" value="ECO:0007669"/>
    <property type="project" value="UniProtKB-KW"/>
</dbReference>
<evidence type="ECO:0000256" key="4">
    <source>
        <dbReference type="ARBA" id="ARBA00022741"/>
    </source>
</evidence>
<dbReference type="GO" id="GO:0005829">
    <property type="term" value="C:cytosol"/>
    <property type="evidence" value="ECO:0007669"/>
    <property type="project" value="TreeGrafter"/>
</dbReference>
<dbReference type="FunFam" id="1.10.860.10:FF:000001">
    <property type="entry name" value="Replicative DNA helicase"/>
    <property type="match status" value="1"/>
</dbReference>
<name>A0A160VBK3_9ZZZZ</name>
<comment type="similarity">
    <text evidence="1">Belongs to the helicase family. DnaB subfamily.</text>
</comment>
<dbReference type="Gene3D" id="1.10.860.10">
    <property type="entry name" value="DNAb Helicase, Chain A"/>
    <property type="match status" value="1"/>
</dbReference>
<feature type="domain" description="SF4 helicase" evidence="12">
    <location>
        <begin position="177"/>
        <end position="452"/>
    </location>
</feature>
<evidence type="ECO:0000256" key="11">
    <source>
        <dbReference type="ARBA" id="ARBA00048954"/>
    </source>
</evidence>